<keyword evidence="1" id="KW-0472">Membrane</keyword>
<dbReference type="EMBL" id="OAOP01000012">
    <property type="protein sequence ID" value="SNX75450.1"/>
    <property type="molecule type" value="Genomic_DNA"/>
</dbReference>
<feature type="transmembrane region" description="Helical" evidence="1">
    <location>
        <begin position="52"/>
        <end position="73"/>
    </location>
</feature>
<evidence type="ECO:0000313" key="2">
    <source>
        <dbReference type="EMBL" id="SNX75450.1"/>
    </source>
</evidence>
<name>A0A285D6K3_9BACI</name>
<reference evidence="2 3" key="1">
    <citation type="submission" date="2017-08" db="EMBL/GenBank/DDBJ databases">
        <authorList>
            <person name="de Groot N.N."/>
        </authorList>
    </citation>
    <scope>NUCLEOTIDE SEQUENCE [LARGE SCALE GENOMIC DNA]</scope>
    <source>
        <strain evidence="2 3">JC228</strain>
    </source>
</reference>
<dbReference type="Proteomes" id="UP000219546">
    <property type="component" value="Unassembled WGS sequence"/>
</dbReference>
<keyword evidence="3" id="KW-1185">Reference proteome</keyword>
<keyword evidence="1" id="KW-0812">Transmembrane</keyword>
<organism evidence="2 3">
    <name type="scientific">Bacillus oleivorans</name>
    <dbReference type="NCBI Taxonomy" id="1448271"/>
    <lineage>
        <taxon>Bacteria</taxon>
        <taxon>Bacillati</taxon>
        <taxon>Bacillota</taxon>
        <taxon>Bacilli</taxon>
        <taxon>Bacillales</taxon>
        <taxon>Bacillaceae</taxon>
        <taxon>Bacillus</taxon>
    </lineage>
</organism>
<accession>A0A285D6K3</accession>
<gene>
    <name evidence="2" type="ORF">SAMN05877753_11293</name>
</gene>
<protein>
    <submittedName>
        <fullName evidence="2">Uncharacterized protein</fullName>
    </submittedName>
</protein>
<proteinExistence type="predicted"/>
<evidence type="ECO:0000256" key="1">
    <source>
        <dbReference type="SAM" id="Phobius"/>
    </source>
</evidence>
<feature type="transmembrane region" description="Helical" evidence="1">
    <location>
        <begin position="80"/>
        <end position="104"/>
    </location>
</feature>
<dbReference type="AlphaFoldDB" id="A0A285D6K3"/>
<feature type="transmembrane region" description="Helical" evidence="1">
    <location>
        <begin position="9"/>
        <end position="32"/>
    </location>
</feature>
<keyword evidence="1" id="KW-1133">Transmembrane helix</keyword>
<dbReference type="OrthoDB" id="2976288at2"/>
<evidence type="ECO:0000313" key="3">
    <source>
        <dbReference type="Proteomes" id="UP000219546"/>
    </source>
</evidence>
<sequence>MHNADSKKVMWIVAGIIVALSSLVLGMLSTAVKQTIFMPRDAFFFGSDSASSMISIAAGFALGISIIIAAIELKNTKRKWGIFSGLFSVSLVFLVLTTEEYYYYSPDGIFRNELMGFGTEQTKWEDIALITSEFQNDEYGTTYPKKLYFELKSGEVLEMNLSGQLNRAREQIDQTVRTLGGDSIIRILDHNGEVIEESLTEGL</sequence>
<dbReference type="RefSeq" id="WP_097160515.1">
    <property type="nucleotide sequence ID" value="NZ_JBEPMQ010000015.1"/>
</dbReference>